<reference evidence="2 3" key="1">
    <citation type="submission" date="2014-09" db="EMBL/GenBank/DDBJ databases">
        <title>Draft genome sequence of Streptomyces natalensis ATCC 27448, producer of the antifungal pimaricin.</title>
        <authorList>
            <person name="Mendes M.V."/>
            <person name="Beites T."/>
            <person name="Pires S."/>
            <person name="Santos C.L."/>
            <person name="Moradas-Ferreira P."/>
        </authorList>
    </citation>
    <scope>NUCLEOTIDE SEQUENCE [LARGE SCALE GENOMIC DNA]</scope>
    <source>
        <strain evidence="2 3">ATCC 27448</strain>
    </source>
</reference>
<proteinExistence type="predicted"/>
<protein>
    <submittedName>
        <fullName evidence="2">Uncharacterized protein</fullName>
    </submittedName>
</protein>
<organism evidence="2 3">
    <name type="scientific">Streptomyces natalensis ATCC 27448</name>
    <dbReference type="NCBI Taxonomy" id="1240678"/>
    <lineage>
        <taxon>Bacteria</taxon>
        <taxon>Bacillati</taxon>
        <taxon>Actinomycetota</taxon>
        <taxon>Actinomycetes</taxon>
        <taxon>Kitasatosporales</taxon>
        <taxon>Streptomycetaceae</taxon>
        <taxon>Streptomyces</taxon>
    </lineage>
</organism>
<feature type="region of interest" description="Disordered" evidence="1">
    <location>
        <begin position="14"/>
        <end position="41"/>
    </location>
</feature>
<dbReference type="AlphaFoldDB" id="A0A0D7CDZ8"/>
<evidence type="ECO:0000313" key="3">
    <source>
        <dbReference type="Proteomes" id="UP000032458"/>
    </source>
</evidence>
<dbReference type="RefSeq" id="WP_030067468.1">
    <property type="nucleotide sequence ID" value="NZ_JRKI01000062.1"/>
</dbReference>
<accession>A0A0D7CDZ8</accession>
<dbReference type="PATRIC" id="fig|1240678.4.peg.7859"/>
<sequence length="160" mass="17630">MHHHGYLWTGAKQRFDDEGLRRPPHPVPPPAGLAGEGQGGRLQERYREAAREFSTSDLPPIETAHWLMKPATCVLGTWDEPRQAATWLGERLTELAPRFDPDARPHTASLDLLVSSAADRLQWGGDVSLGFYLQRPSFLSLALVTCSPNRAVPELGCPVG</sequence>
<keyword evidence="3" id="KW-1185">Reference proteome</keyword>
<evidence type="ECO:0000256" key="1">
    <source>
        <dbReference type="SAM" id="MobiDB-lite"/>
    </source>
</evidence>
<name>A0A0D7CDZ8_9ACTN</name>
<gene>
    <name evidence="2" type="ORF">SNA_36890</name>
</gene>
<dbReference type="EMBL" id="JRKI01000062">
    <property type="protein sequence ID" value="KIZ13602.1"/>
    <property type="molecule type" value="Genomic_DNA"/>
</dbReference>
<evidence type="ECO:0000313" key="2">
    <source>
        <dbReference type="EMBL" id="KIZ13602.1"/>
    </source>
</evidence>
<dbReference type="Proteomes" id="UP000032458">
    <property type="component" value="Unassembled WGS sequence"/>
</dbReference>
<comment type="caution">
    <text evidence="2">The sequence shown here is derived from an EMBL/GenBank/DDBJ whole genome shotgun (WGS) entry which is preliminary data.</text>
</comment>